<dbReference type="PANTHER" id="PTHR43350:SF19">
    <property type="entry name" value="D-GULOSIDE 3-DEHYDROGENASE"/>
    <property type="match status" value="1"/>
</dbReference>
<dbReference type="Proteomes" id="UP000028093">
    <property type="component" value="Unassembled WGS sequence"/>
</dbReference>
<dbReference type="EC" id="1.1.1.405" evidence="6"/>
<dbReference type="SUPFAM" id="SSF51735">
    <property type="entry name" value="NAD(P)-binding Rossmann-fold domains"/>
    <property type="match status" value="1"/>
</dbReference>
<comment type="similarity">
    <text evidence="2 6">Belongs to the zinc-containing alcohol dehydrogenase family.</text>
</comment>
<evidence type="ECO:0000256" key="3">
    <source>
        <dbReference type="ARBA" id="ARBA00022723"/>
    </source>
</evidence>
<dbReference type="GO" id="GO:0008270">
    <property type="term" value="F:zinc ion binding"/>
    <property type="evidence" value="ECO:0007669"/>
    <property type="project" value="UniProtKB-UniRule"/>
</dbReference>
<keyword evidence="6" id="KW-0961">Cell wall biogenesis/degradation</keyword>
<dbReference type="AlphaFoldDB" id="A0A081PR68"/>
<dbReference type="InterPro" id="IPR011032">
    <property type="entry name" value="GroES-like_sf"/>
</dbReference>
<dbReference type="HAMAP" id="MF_02069">
    <property type="entry name" value="TarJ"/>
    <property type="match status" value="1"/>
</dbReference>
<comment type="cofactor">
    <cofactor evidence="1 6">
        <name>Zn(2+)</name>
        <dbReference type="ChEBI" id="CHEBI:29105"/>
    </cofactor>
</comment>
<keyword evidence="3 6" id="KW-0479">Metal-binding</keyword>
<comment type="pathway">
    <text evidence="6">Cell wall biogenesis; poly(ribitol phosphate) teichoic acid biosynthesis.</text>
</comment>
<dbReference type="GO" id="GO:0050256">
    <property type="term" value="F:ribitol-5-phosphate 2-dehydrogenase [NAD(P)+] activity"/>
    <property type="evidence" value="ECO:0007669"/>
    <property type="project" value="UniProtKB-UniRule"/>
</dbReference>
<comment type="function">
    <text evidence="6">Catalyzes the NADPH dependent reduction of D-ribulose 5-phosphate to D-ribitol 5-phosphate.</text>
</comment>
<dbReference type="InterPro" id="IPR036291">
    <property type="entry name" value="NAD(P)-bd_dom_sf"/>
</dbReference>
<proteinExistence type="inferred from homology"/>
<dbReference type="Gene3D" id="3.90.180.10">
    <property type="entry name" value="Medium-chain alcohol dehydrogenases, catalytic domain"/>
    <property type="match status" value="1"/>
</dbReference>
<dbReference type="EMBL" id="JPFT01000005">
    <property type="protein sequence ID" value="KEQ33191.1"/>
    <property type="molecule type" value="Genomic_DNA"/>
</dbReference>
<evidence type="ECO:0000313" key="9">
    <source>
        <dbReference type="Proteomes" id="UP000028093"/>
    </source>
</evidence>
<dbReference type="CDD" id="cd08237">
    <property type="entry name" value="ribitol-5-phosphate_DH"/>
    <property type="match status" value="1"/>
</dbReference>
<evidence type="ECO:0000313" key="8">
    <source>
        <dbReference type="EMBL" id="KEQ33191.1"/>
    </source>
</evidence>
<dbReference type="InterPro" id="IPR013154">
    <property type="entry name" value="ADH-like_N"/>
</dbReference>
<evidence type="ECO:0000256" key="1">
    <source>
        <dbReference type="ARBA" id="ARBA00001947"/>
    </source>
</evidence>
<feature type="binding site" evidence="6">
    <location>
        <position position="66"/>
    </location>
    <ligand>
        <name>Zn(2+)</name>
        <dbReference type="ChEBI" id="CHEBI:29105"/>
        <note>catalytic</note>
    </ligand>
</feature>
<sequence length="340" mass="38793">MINQIYQLTKPKFINVKYQEEAIDQENHILIRPNYMAVCHADQRYYQGKRDPKILNKKLPMAMIHESCGTVISDPTGTYEVGQKVVMIPNQPPMQSDEEFYENYMTGTHFLSSGFDGFMREFVSLPKDRVVPYDAIEDTVAAITEFVSVGMHAMNRLLTLAHSKRDRIAVIGDGSLAFVVANIINYTLPEAEIVVIGRHWEKLELFSFAKECYITDNIPEDLAFDHAFECCGGDGTGPAINDLIRYIRPQGTILMMGVSEYKVNLNTRDALEKGLLLVGSSRSGRIDFENAIQMMEVKKFANRLKNILYLEEPVREIKDIHRVFATDLNTAFKTVFKWEV</sequence>
<dbReference type="GO" id="GO:1902012">
    <property type="term" value="P:poly(ribitol phosphate) teichoic acid biosynthetic process"/>
    <property type="evidence" value="ECO:0007669"/>
    <property type="project" value="UniProtKB-UniRule"/>
</dbReference>
<dbReference type="GO" id="GO:0071555">
    <property type="term" value="P:cell wall organization"/>
    <property type="evidence" value="ECO:0007669"/>
    <property type="project" value="UniProtKB-KW"/>
</dbReference>
<accession>A0A081PR68</accession>
<comment type="caution">
    <text evidence="8">The sequence shown here is derived from an EMBL/GenBank/DDBJ whole genome shotgun (WGS) entry which is preliminary data.</text>
</comment>
<evidence type="ECO:0000259" key="7">
    <source>
        <dbReference type="Pfam" id="PF08240"/>
    </source>
</evidence>
<evidence type="ECO:0000256" key="5">
    <source>
        <dbReference type="ARBA" id="ARBA00023002"/>
    </source>
</evidence>
<feature type="binding site" evidence="6">
    <location>
        <position position="39"/>
    </location>
    <ligand>
        <name>Zn(2+)</name>
        <dbReference type="ChEBI" id="CHEBI:29105"/>
        <note>catalytic</note>
    </ligand>
</feature>
<reference evidence="8 9" key="1">
    <citation type="submission" date="2014-05" db="EMBL/GenBank/DDBJ databases">
        <authorList>
            <person name="Daugherty S.C."/>
            <person name="Tallon L.J."/>
            <person name="Sadzewicz L."/>
            <person name="Kilian M."/>
            <person name="Tettelin H."/>
        </authorList>
    </citation>
    <scope>NUCLEOTIDE SEQUENCE [LARGE SCALE GENOMIC DNA]</scope>
    <source>
        <strain evidence="8 9">SK1126</strain>
    </source>
</reference>
<dbReference type="InterPro" id="IPR034710">
    <property type="entry name" value="TarJ"/>
</dbReference>
<feature type="binding site" evidence="6">
    <location>
        <position position="145"/>
    </location>
    <ligand>
        <name>Zn(2+)</name>
        <dbReference type="ChEBI" id="CHEBI:29105"/>
        <note>catalytic</note>
    </ligand>
</feature>
<keyword evidence="6" id="KW-0777">Teichoic acid biosynthesis</keyword>
<dbReference type="PANTHER" id="PTHR43350">
    <property type="entry name" value="NAD-DEPENDENT ALCOHOL DEHYDROGENASE"/>
    <property type="match status" value="1"/>
</dbReference>
<keyword evidence="4 6" id="KW-0862">Zinc</keyword>
<feature type="binding site" evidence="6">
    <location>
        <position position="65"/>
    </location>
    <ligand>
        <name>Zn(2+)</name>
        <dbReference type="ChEBI" id="CHEBI:29105"/>
        <note>catalytic</note>
    </ligand>
</feature>
<gene>
    <name evidence="6" type="primary">tarJ</name>
    <name evidence="8" type="ORF">SK1126_1096</name>
</gene>
<feature type="domain" description="Alcohol dehydrogenase-like N-terminal" evidence="7">
    <location>
        <begin position="26"/>
        <end position="133"/>
    </location>
</feature>
<dbReference type="Gene3D" id="3.40.50.720">
    <property type="entry name" value="NAD(P)-binding Rossmann-like Domain"/>
    <property type="match status" value="1"/>
</dbReference>
<keyword evidence="6" id="KW-0521">NADP</keyword>
<protein>
    <recommendedName>
        <fullName evidence="6">Ribulose-5-phosphate reductase</fullName>
        <shortName evidence="6">Ribulose-5-P reductase</shortName>
        <ecNumber evidence="6">1.1.1.405</ecNumber>
    </recommendedName>
    <alternativeName>
        <fullName evidence="6">Ribitol-5-phosphate dehydrogenase</fullName>
    </alternativeName>
</protein>
<dbReference type="SUPFAM" id="SSF50129">
    <property type="entry name" value="GroES-like"/>
    <property type="match status" value="1"/>
</dbReference>
<organism evidence="8 9">
    <name type="scientific">Streptococcus mitis</name>
    <dbReference type="NCBI Taxonomy" id="28037"/>
    <lineage>
        <taxon>Bacteria</taxon>
        <taxon>Bacillati</taxon>
        <taxon>Bacillota</taxon>
        <taxon>Bacilli</taxon>
        <taxon>Lactobacillales</taxon>
        <taxon>Streptococcaceae</taxon>
        <taxon>Streptococcus</taxon>
        <taxon>Streptococcus mitis group</taxon>
    </lineage>
</organism>
<keyword evidence="5 6" id="KW-0560">Oxidoreductase</keyword>
<evidence type="ECO:0000256" key="6">
    <source>
        <dbReference type="HAMAP-Rule" id="MF_02069"/>
    </source>
</evidence>
<comment type="catalytic activity">
    <reaction evidence="6">
        <text>D-ribitol 5-phosphate + NADP(+) = D-ribulose 5-phosphate + NADPH + H(+)</text>
        <dbReference type="Rhea" id="RHEA:19921"/>
        <dbReference type="ChEBI" id="CHEBI:15378"/>
        <dbReference type="ChEBI" id="CHEBI:57695"/>
        <dbReference type="ChEBI" id="CHEBI:57783"/>
        <dbReference type="ChEBI" id="CHEBI:58121"/>
        <dbReference type="ChEBI" id="CHEBI:58349"/>
        <dbReference type="EC" id="1.1.1.405"/>
    </reaction>
</comment>
<dbReference type="RefSeq" id="WP_033681837.1">
    <property type="nucleotide sequence ID" value="NZ_JPFT01000005.1"/>
</dbReference>
<dbReference type="PATRIC" id="fig|28037.99.peg.1023"/>
<evidence type="ECO:0000256" key="2">
    <source>
        <dbReference type="ARBA" id="ARBA00008072"/>
    </source>
</evidence>
<dbReference type="Pfam" id="PF08240">
    <property type="entry name" value="ADH_N"/>
    <property type="match status" value="1"/>
</dbReference>
<dbReference type="UniPathway" id="UPA00790"/>
<evidence type="ECO:0000256" key="4">
    <source>
        <dbReference type="ARBA" id="ARBA00022833"/>
    </source>
</evidence>
<name>A0A081PR68_STRMT</name>